<dbReference type="EMBL" id="PYLZ01000021">
    <property type="protein sequence ID" value="PSW19100.1"/>
    <property type="molecule type" value="Genomic_DNA"/>
</dbReference>
<gene>
    <name evidence="1" type="ORF">C9I94_23810</name>
</gene>
<sequence>MSILQSLPAGSSRNKIEHLAKAMDEYIAENGGDSDGDNGHGGEVFKAEKLEILSLRLPLQCASNLENGKIKLYMNRGRQEMLFYGDFFESEFGELTFDKMPSNVRRVCGRFDIFGLNVDYDSMNESNKVEGTPAFCINDPMGDYIIPIHTSKFADTNFSVSAIGSFPFESDILPNLVFGFYQDEHGFQPAPKDFQSADVTLRGNLVIDYVRYAGGENDGGRHMSWNEDELPNRPY</sequence>
<reference evidence="1 2" key="1">
    <citation type="submission" date="2018-01" db="EMBL/GenBank/DDBJ databases">
        <title>Whole genome sequencing of Histamine producing bacteria.</title>
        <authorList>
            <person name="Butler K."/>
        </authorList>
    </citation>
    <scope>NUCLEOTIDE SEQUENCE [LARGE SCALE GENOMIC DNA]</scope>
    <source>
        <strain evidence="1 2">DSM 24669</strain>
    </source>
</reference>
<evidence type="ECO:0000313" key="2">
    <source>
        <dbReference type="Proteomes" id="UP000240481"/>
    </source>
</evidence>
<dbReference type="STRING" id="680026.AB733_20080"/>
<evidence type="ECO:0000313" key="1">
    <source>
        <dbReference type="EMBL" id="PSW19100.1"/>
    </source>
</evidence>
<dbReference type="AlphaFoldDB" id="A0A0J8V6L6"/>
<dbReference type="RefSeq" id="WP_048900386.1">
    <property type="nucleotide sequence ID" value="NZ_AP024852.1"/>
</dbReference>
<accession>A0A0J8V6L6</accession>
<comment type="caution">
    <text evidence="1">The sequence shown here is derived from an EMBL/GenBank/DDBJ whole genome shotgun (WGS) entry which is preliminary data.</text>
</comment>
<organism evidence="1 2">
    <name type="scientific">Photobacterium swingsii</name>
    <dbReference type="NCBI Taxonomy" id="680026"/>
    <lineage>
        <taxon>Bacteria</taxon>
        <taxon>Pseudomonadati</taxon>
        <taxon>Pseudomonadota</taxon>
        <taxon>Gammaproteobacteria</taxon>
        <taxon>Vibrionales</taxon>
        <taxon>Vibrionaceae</taxon>
        <taxon>Photobacterium</taxon>
    </lineage>
</organism>
<name>A0A0J8V6L6_9GAMM</name>
<dbReference type="Proteomes" id="UP000240481">
    <property type="component" value="Unassembled WGS sequence"/>
</dbReference>
<protein>
    <submittedName>
        <fullName evidence="1">Uncharacterized protein</fullName>
    </submittedName>
</protein>
<keyword evidence="2" id="KW-1185">Reference proteome</keyword>
<proteinExistence type="predicted"/>